<evidence type="ECO:0000256" key="9">
    <source>
        <dbReference type="SAM" id="MobiDB-lite"/>
    </source>
</evidence>
<keyword evidence="7 8" id="KW-0472">Membrane</keyword>
<accession>A0A1T4V4Y1</accession>
<keyword evidence="2 8" id="KW-0813">Transport</keyword>
<sequence>MSKCLERLYNGIVKENPTFVLMLGMCPTLAVTTSLINGVGMGLSTTAVLVMSNIIISMLRKIIPNGVRVPAFIVIVASLVTILQFMLEAYLPSLNDALGIYISLIVVNCIILGRAESYASKNPVIPSAFDGLGMGLGFTVGLSFLGTFREILGSGAVAGYQLLGKDTVVKGVVGKVFSHYEPITIFVMAPGAFFVLACLVAIQNKIKIESGKKVAECDGNCMACAASCDSKVEAKVEKKETVKAEVKEEVKAETPANADEAKSESDETKKEDK</sequence>
<dbReference type="STRING" id="39495.SAMN02745111_00143"/>
<keyword evidence="4 8" id="KW-1278">Translocase</keyword>
<evidence type="ECO:0000256" key="8">
    <source>
        <dbReference type="HAMAP-Rule" id="MF_00478"/>
    </source>
</evidence>
<dbReference type="GO" id="GO:0012505">
    <property type="term" value="C:endomembrane system"/>
    <property type="evidence" value="ECO:0007669"/>
    <property type="project" value="UniProtKB-SubCell"/>
</dbReference>
<keyword evidence="6 8" id="KW-1133">Transmembrane helix</keyword>
<evidence type="ECO:0000256" key="3">
    <source>
        <dbReference type="ARBA" id="ARBA00022692"/>
    </source>
</evidence>
<dbReference type="AlphaFoldDB" id="A0A1T4V4Y1"/>
<comment type="subunit">
    <text evidence="8">The complex is composed of six subunits: RnfA, RnfB, RnfC, RnfD, RnfE and RnfG.</text>
</comment>
<dbReference type="PANTHER" id="PTHR30586">
    <property type="entry name" value="ELECTRON TRANSPORT COMPLEX PROTEIN RNFE"/>
    <property type="match status" value="1"/>
</dbReference>
<comment type="function">
    <text evidence="8">Part of a membrane-bound complex that couples electron transfer with translocation of ions across the membrane.</text>
</comment>
<dbReference type="OrthoDB" id="9790976at2"/>
<dbReference type="PANTHER" id="PTHR30586:SF0">
    <property type="entry name" value="ION-TRANSLOCATING OXIDOREDUCTASE COMPLEX SUBUNIT E"/>
    <property type="match status" value="1"/>
</dbReference>
<feature type="transmembrane region" description="Helical" evidence="8">
    <location>
        <begin position="183"/>
        <end position="202"/>
    </location>
</feature>
<dbReference type="GO" id="GO:0005886">
    <property type="term" value="C:plasma membrane"/>
    <property type="evidence" value="ECO:0007669"/>
    <property type="project" value="UniProtKB-SubCell"/>
</dbReference>
<organism evidence="10 11">
    <name type="scientific">Eubacterium uniforme</name>
    <dbReference type="NCBI Taxonomy" id="39495"/>
    <lineage>
        <taxon>Bacteria</taxon>
        <taxon>Bacillati</taxon>
        <taxon>Bacillota</taxon>
        <taxon>Clostridia</taxon>
        <taxon>Eubacteriales</taxon>
        <taxon>Eubacteriaceae</taxon>
        <taxon>Eubacterium</taxon>
    </lineage>
</organism>
<evidence type="ECO:0000256" key="2">
    <source>
        <dbReference type="ARBA" id="ARBA00022448"/>
    </source>
</evidence>
<proteinExistence type="inferred from homology"/>
<feature type="transmembrane region" description="Helical" evidence="8">
    <location>
        <begin position="71"/>
        <end position="91"/>
    </location>
</feature>
<feature type="compositionally biased region" description="Basic and acidic residues" evidence="9">
    <location>
        <begin position="239"/>
        <end position="252"/>
    </location>
</feature>
<dbReference type="EMBL" id="FUXZ01000002">
    <property type="protein sequence ID" value="SKA59987.1"/>
    <property type="molecule type" value="Genomic_DNA"/>
</dbReference>
<evidence type="ECO:0000313" key="10">
    <source>
        <dbReference type="EMBL" id="SKA59987.1"/>
    </source>
</evidence>
<comment type="similarity">
    <text evidence="8">Belongs to the NqrDE/RnfAE family.</text>
</comment>
<dbReference type="Pfam" id="PF02508">
    <property type="entry name" value="Rnf-Nqr"/>
    <property type="match status" value="1"/>
</dbReference>
<dbReference type="GO" id="GO:0022900">
    <property type="term" value="P:electron transport chain"/>
    <property type="evidence" value="ECO:0007669"/>
    <property type="project" value="UniProtKB-UniRule"/>
</dbReference>
<dbReference type="RefSeq" id="WP_078765035.1">
    <property type="nucleotide sequence ID" value="NZ_FUXZ01000002.1"/>
</dbReference>
<dbReference type="NCBIfam" id="NF009070">
    <property type="entry name" value="PRK12405.1"/>
    <property type="match status" value="1"/>
</dbReference>
<feature type="transmembrane region" description="Helical" evidence="8">
    <location>
        <begin position="97"/>
        <end position="115"/>
    </location>
</feature>
<gene>
    <name evidence="8" type="primary">rnfE</name>
    <name evidence="10" type="ORF">SAMN02745111_00143</name>
</gene>
<dbReference type="InterPro" id="IPR010968">
    <property type="entry name" value="RnfE"/>
</dbReference>
<keyword evidence="11" id="KW-1185">Reference proteome</keyword>
<dbReference type="HAMAP" id="MF_00478">
    <property type="entry name" value="RsxE_RnfE"/>
    <property type="match status" value="1"/>
</dbReference>
<evidence type="ECO:0000256" key="1">
    <source>
        <dbReference type="ARBA" id="ARBA00004127"/>
    </source>
</evidence>
<keyword evidence="8" id="KW-1003">Cell membrane</keyword>
<keyword evidence="3 8" id="KW-0812">Transmembrane</keyword>
<protein>
    <recommendedName>
        <fullName evidence="8">Ion-translocating oxidoreductase complex subunit E</fullName>
        <ecNumber evidence="8">7.-.-.-</ecNumber>
    </recommendedName>
    <alternativeName>
        <fullName evidence="8">Rnf electron transport complex subunit E</fullName>
    </alternativeName>
</protein>
<dbReference type="InterPro" id="IPR003667">
    <property type="entry name" value="NqrDE/RnfAE"/>
</dbReference>
<dbReference type="EC" id="7.-.-.-" evidence="8"/>
<name>A0A1T4V4Y1_9FIRM</name>
<evidence type="ECO:0000256" key="6">
    <source>
        <dbReference type="ARBA" id="ARBA00022989"/>
    </source>
</evidence>
<evidence type="ECO:0000256" key="4">
    <source>
        <dbReference type="ARBA" id="ARBA00022967"/>
    </source>
</evidence>
<comment type="subcellular location">
    <subcellularLocation>
        <location evidence="8">Cell membrane</location>
        <topology evidence="8">Multi-pass membrane protein</topology>
    </subcellularLocation>
    <subcellularLocation>
        <location evidence="1">Endomembrane system</location>
        <topology evidence="1">Multi-pass membrane protein</topology>
    </subcellularLocation>
</comment>
<keyword evidence="5 8" id="KW-0249">Electron transport</keyword>
<dbReference type="Proteomes" id="UP000190814">
    <property type="component" value="Unassembled WGS sequence"/>
</dbReference>
<reference evidence="10 11" key="1">
    <citation type="submission" date="2017-02" db="EMBL/GenBank/DDBJ databases">
        <authorList>
            <person name="Peterson S.W."/>
        </authorList>
    </citation>
    <scope>NUCLEOTIDE SEQUENCE [LARGE SCALE GENOMIC DNA]</scope>
    <source>
        <strain evidence="10 11">ATCC 35992</strain>
    </source>
</reference>
<evidence type="ECO:0000256" key="7">
    <source>
        <dbReference type="ARBA" id="ARBA00023136"/>
    </source>
</evidence>
<feature type="region of interest" description="Disordered" evidence="9">
    <location>
        <begin position="239"/>
        <end position="273"/>
    </location>
</feature>
<comment type="caution">
    <text evidence="8">Lacks conserved residue(s) required for the propagation of feature annotation.</text>
</comment>
<evidence type="ECO:0000313" key="11">
    <source>
        <dbReference type="Proteomes" id="UP000190814"/>
    </source>
</evidence>
<feature type="compositionally biased region" description="Basic and acidic residues" evidence="9">
    <location>
        <begin position="259"/>
        <end position="273"/>
    </location>
</feature>
<feature type="transmembrane region" description="Helical" evidence="8">
    <location>
        <begin position="127"/>
        <end position="148"/>
    </location>
</feature>
<dbReference type="NCBIfam" id="TIGR01948">
    <property type="entry name" value="rnfE"/>
    <property type="match status" value="1"/>
</dbReference>
<evidence type="ECO:0000256" key="5">
    <source>
        <dbReference type="ARBA" id="ARBA00022982"/>
    </source>
</evidence>